<accession>A0ABQ9HDL1</accession>
<comment type="caution">
    <text evidence="1">The sequence shown here is derived from an EMBL/GenBank/DDBJ whole genome shotgun (WGS) entry which is preliminary data.</text>
</comment>
<protein>
    <submittedName>
        <fullName evidence="1">Uncharacterized protein</fullName>
    </submittedName>
</protein>
<sequence>MTVAILQVPPATKLHALLKRVKLQNFCRGSLVTAIKILLLNTYETAVRSGIEFSEKLISVIKLQDEETYKSLAVQFVRKKKPRSHLGALRIAATEFLERYSMCALCVNLRKENKHQAMTECRLHDTTPVRTTISKSSNIAKNSIFRLPYVKMCWPDLRKIYLQVDREGATVAEQLACWHPTKAIRAQSPAGLLRLFANVGIVPDDAVGWQVFSGVSRFPRPFIPALILTHLDHPHRLSTPRFYKQLIKAGVAEQLACSHPTKVNRVQSPAGSLPDFRMWESYGTMPLVGGFSRGYPVSPPFHSAITPYSPRSLSSALKTSLLRAAQISSLDHKQLSRVKNESSDHKDNSDIKCSTTKNFSEKNIHLGPDGNRTNCPPNVIRAWPRMIDYAVKMSVKAEDSLYVRCWITELRERALCLIGYCTLLNIHYWVGCRLIIGFQVLIGEGSSNILLARDAILLACASGVRRVSGGFPFAFFSTLCLDKGCERTATEYFERSC</sequence>
<keyword evidence="2" id="KW-1185">Reference proteome</keyword>
<evidence type="ECO:0000313" key="2">
    <source>
        <dbReference type="Proteomes" id="UP001159363"/>
    </source>
</evidence>
<dbReference type="EMBL" id="JARBHB010000005">
    <property type="protein sequence ID" value="KAJ8882365.1"/>
    <property type="molecule type" value="Genomic_DNA"/>
</dbReference>
<reference evidence="1 2" key="1">
    <citation type="submission" date="2023-02" db="EMBL/GenBank/DDBJ databases">
        <title>LHISI_Scaffold_Assembly.</title>
        <authorList>
            <person name="Stuart O.P."/>
            <person name="Cleave R."/>
            <person name="Magrath M.J.L."/>
            <person name="Mikheyev A.S."/>
        </authorList>
    </citation>
    <scope>NUCLEOTIDE SEQUENCE [LARGE SCALE GENOMIC DNA]</scope>
    <source>
        <strain evidence="1">Daus_M_001</strain>
        <tissue evidence="1">Leg muscle</tissue>
    </source>
</reference>
<gene>
    <name evidence="1" type="ORF">PR048_014169</name>
</gene>
<proteinExistence type="predicted"/>
<dbReference type="Proteomes" id="UP001159363">
    <property type="component" value="Chromosome 4"/>
</dbReference>
<organism evidence="1 2">
    <name type="scientific">Dryococelus australis</name>
    <dbReference type="NCBI Taxonomy" id="614101"/>
    <lineage>
        <taxon>Eukaryota</taxon>
        <taxon>Metazoa</taxon>
        <taxon>Ecdysozoa</taxon>
        <taxon>Arthropoda</taxon>
        <taxon>Hexapoda</taxon>
        <taxon>Insecta</taxon>
        <taxon>Pterygota</taxon>
        <taxon>Neoptera</taxon>
        <taxon>Polyneoptera</taxon>
        <taxon>Phasmatodea</taxon>
        <taxon>Verophasmatodea</taxon>
        <taxon>Anareolatae</taxon>
        <taxon>Phasmatidae</taxon>
        <taxon>Eurycanthinae</taxon>
        <taxon>Dryococelus</taxon>
    </lineage>
</organism>
<evidence type="ECO:0000313" key="1">
    <source>
        <dbReference type="EMBL" id="KAJ8882365.1"/>
    </source>
</evidence>
<name>A0ABQ9HDL1_9NEOP</name>